<dbReference type="EMBL" id="FPHE01000061">
    <property type="protein sequence ID" value="SFV55394.1"/>
    <property type="molecule type" value="Genomic_DNA"/>
</dbReference>
<gene>
    <name evidence="3" type="ORF">MNB_SV-12-1452</name>
</gene>
<keyword evidence="1" id="KW-0472">Membrane</keyword>
<dbReference type="AlphaFoldDB" id="A0A1W1BPE7"/>
<evidence type="ECO:0000256" key="1">
    <source>
        <dbReference type="SAM" id="Phobius"/>
    </source>
</evidence>
<feature type="domain" description="TPM" evidence="2">
    <location>
        <begin position="39"/>
        <end position="143"/>
    </location>
</feature>
<accession>A0A1W1BPE7</accession>
<organism evidence="3">
    <name type="scientific">hydrothermal vent metagenome</name>
    <dbReference type="NCBI Taxonomy" id="652676"/>
    <lineage>
        <taxon>unclassified sequences</taxon>
        <taxon>metagenomes</taxon>
        <taxon>ecological metagenomes</taxon>
    </lineage>
</organism>
<proteinExistence type="predicted"/>
<keyword evidence="1" id="KW-1133">Transmembrane helix</keyword>
<sequence>MLFALLITLTTSIFSDNNISSKVPQNINIDSRFLLEGKKLIDPRSIKKIDEIGNELFNKTGVNVLVYAQDFYPKNFDNKGEEIAYTKKLEQGLVQEQKNSFVLFTMAVKNRHVNIIASKDIESSIDKDDILDNFVIPLLASKDKNTPYAKVSAAVLNGYAEIADSIAEDRGLKLESSIGSGNTNFTSIWRVFMYFIVISGLLVYTYAVLRAKKG</sequence>
<protein>
    <submittedName>
        <fullName evidence="3">Arginine/ornithine antiporter ArcD</fullName>
    </submittedName>
</protein>
<name>A0A1W1BPE7_9ZZZZ</name>
<reference evidence="3" key="1">
    <citation type="submission" date="2016-10" db="EMBL/GenBank/DDBJ databases">
        <authorList>
            <person name="de Groot N.N."/>
        </authorList>
    </citation>
    <scope>NUCLEOTIDE SEQUENCE</scope>
</reference>
<feature type="transmembrane region" description="Helical" evidence="1">
    <location>
        <begin position="188"/>
        <end position="209"/>
    </location>
</feature>
<dbReference type="Gene3D" id="3.10.310.50">
    <property type="match status" value="1"/>
</dbReference>
<evidence type="ECO:0000259" key="2">
    <source>
        <dbReference type="Pfam" id="PF04536"/>
    </source>
</evidence>
<dbReference type="InterPro" id="IPR007621">
    <property type="entry name" value="TPM_dom"/>
</dbReference>
<dbReference type="Pfam" id="PF04536">
    <property type="entry name" value="TPM_phosphatase"/>
    <property type="match status" value="1"/>
</dbReference>
<evidence type="ECO:0000313" key="3">
    <source>
        <dbReference type="EMBL" id="SFV55394.1"/>
    </source>
</evidence>
<keyword evidence="1" id="KW-0812">Transmembrane</keyword>